<keyword evidence="2" id="KW-0238">DNA-binding</keyword>
<name>A0A366FM36_9HYPH</name>
<dbReference type="InterPro" id="IPR050204">
    <property type="entry name" value="AraC_XylS_family_regulators"/>
</dbReference>
<dbReference type="SMART" id="SM00342">
    <property type="entry name" value="HTH_ARAC"/>
    <property type="match status" value="1"/>
</dbReference>
<evidence type="ECO:0000256" key="1">
    <source>
        <dbReference type="ARBA" id="ARBA00023015"/>
    </source>
</evidence>
<evidence type="ECO:0000259" key="4">
    <source>
        <dbReference type="PROSITE" id="PS01124"/>
    </source>
</evidence>
<sequence length="186" mass="20819">MIVAYCDGTTQMNRRCAGDWRNERVGPGVVSLLTHAAQSHWRWSVFRDEGRCGGFSHVQAKTLANYVDEHLERALSLDELAGVVRLSAFHFARKFREEFGCPAYAYVVRRRIERARGLLENPAVPLKAVAAACGFFRPEPHDPAVPPGHGRDARGLPQGEDLMTVPAAARRSKIVRRRAPLSFKTR</sequence>
<feature type="domain" description="HTH araC/xylS-type" evidence="4">
    <location>
        <begin position="61"/>
        <end position="135"/>
    </location>
</feature>
<dbReference type="AlphaFoldDB" id="A0A366FM36"/>
<dbReference type="EMBL" id="QNRK01000007">
    <property type="protein sequence ID" value="RBP15754.1"/>
    <property type="molecule type" value="Genomic_DNA"/>
</dbReference>
<dbReference type="GO" id="GO:0003700">
    <property type="term" value="F:DNA-binding transcription factor activity"/>
    <property type="evidence" value="ECO:0007669"/>
    <property type="project" value="InterPro"/>
</dbReference>
<keyword evidence="6" id="KW-1185">Reference proteome</keyword>
<organism evidence="5 6">
    <name type="scientific">Roseiarcus fermentans</name>
    <dbReference type="NCBI Taxonomy" id="1473586"/>
    <lineage>
        <taxon>Bacteria</taxon>
        <taxon>Pseudomonadati</taxon>
        <taxon>Pseudomonadota</taxon>
        <taxon>Alphaproteobacteria</taxon>
        <taxon>Hyphomicrobiales</taxon>
        <taxon>Roseiarcaceae</taxon>
        <taxon>Roseiarcus</taxon>
    </lineage>
</organism>
<dbReference type="Gene3D" id="1.10.10.60">
    <property type="entry name" value="Homeodomain-like"/>
    <property type="match status" value="1"/>
</dbReference>
<evidence type="ECO:0000313" key="6">
    <source>
        <dbReference type="Proteomes" id="UP000253529"/>
    </source>
</evidence>
<gene>
    <name evidence="5" type="ORF">DFR50_10723</name>
</gene>
<dbReference type="PROSITE" id="PS01124">
    <property type="entry name" value="HTH_ARAC_FAMILY_2"/>
    <property type="match status" value="1"/>
</dbReference>
<dbReference type="InterPro" id="IPR018060">
    <property type="entry name" value="HTH_AraC"/>
</dbReference>
<proteinExistence type="predicted"/>
<reference evidence="5 6" key="1">
    <citation type="submission" date="2018-06" db="EMBL/GenBank/DDBJ databases">
        <title>Genomic Encyclopedia of Type Strains, Phase IV (KMG-IV): sequencing the most valuable type-strain genomes for metagenomic binning, comparative biology and taxonomic classification.</title>
        <authorList>
            <person name="Goeker M."/>
        </authorList>
    </citation>
    <scope>NUCLEOTIDE SEQUENCE [LARGE SCALE GENOMIC DNA]</scope>
    <source>
        <strain evidence="5 6">DSM 24875</strain>
    </source>
</reference>
<evidence type="ECO:0000256" key="2">
    <source>
        <dbReference type="ARBA" id="ARBA00023125"/>
    </source>
</evidence>
<protein>
    <submittedName>
        <fullName evidence="5">Helix-turn-helix protein</fullName>
    </submittedName>
</protein>
<keyword evidence="3" id="KW-0804">Transcription</keyword>
<dbReference type="Pfam" id="PF12833">
    <property type="entry name" value="HTH_18"/>
    <property type="match status" value="1"/>
</dbReference>
<keyword evidence="1" id="KW-0805">Transcription regulation</keyword>
<comment type="caution">
    <text evidence="5">The sequence shown here is derived from an EMBL/GenBank/DDBJ whole genome shotgun (WGS) entry which is preliminary data.</text>
</comment>
<accession>A0A366FM36</accession>
<evidence type="ECO:0000256" key="3">
    <source>
        <dbReference type="ARBA" id="ARBA00023163"/>
    </source>
</evidence>
<dbReference type="PANTHER" id="PTHR46796:SF6">
    <property type="entry name" value="ARAC SUBFAMILY"/>
    <property type="match status" value="1"/>
</dbReference>
<dbReference type="OrthoDB" id="9806208at2"/>
<dbReference type="RefSeq" id="WP_113888587.1">
    <property type="nucleotide sequence ID" value="NZ_QNRK01000007.1"/>
</dbReference>
<dbReference type="SUPFAM" id="SSF46689">
    <property type="entry name" value="Homeodomain-like"/>
    <property type="match status" value="1"/>
</dbReference>
<dbReference type="PANTHER" id="PTHR46796">
    <property type="entry name" value="HTH-TYPE TRANSCRIPTIONAL ACTIVATOR RHAS-RELATED"/>
    <property type="match status" value="1"/>
</dbReference>
<dbReference type="GO" id="GO:0043565">
    <property type="term" value="F:sequence-specific DNA binding"/>
    <property type="evidence" value="ECO:0007669"/>
    <property type="project" value="InterPro"/>
</dbReference>
<dbReference type="Proteomes" id="UP000253529">
    <property type="component" value="Unassembled WGS sequence"/>
</dbReference>
<dbReference type="InterPro" id="IPR009057">
    <property type="entry name" value="Homeodomain-like_sf"/>
</dbReference>
<evidence type="ECO:0000313" key="5">
    <source>
        <dbReference type="EMBL" id="RBP15754.1"/>
    </source>
</evidence>